<organism evidence="1 2">
    <name type="scientific">Psychroflexus planctonicus</name>
    <dbReference type="NCBI Taxonomy" id="1526575"/>
    <lineage>
        <taxon>Bacteria</taxon>
        <taxon>Pseudomonadati</taxon>
        <taxon>Bacteroidota</taxon>
        <taxon>Flavobacteriia</taxon>
        <taxon>Flavobacteriales</taxon>
        <taxon>Flavobacteriaceae</taxon>
        <taxon>Psychroflexus</taxon>
    </lineage>
</organism>
<dbReference type="EMBL" id="BMGM01000012">
    <property type="protein sequence ID" value="GGE43409.1"/>
    <property type="molecule type" value="Genomic_DNA"/>
</dbReference>
<proteinExistence type="predicted"/>
<comment type="caution">
    <text evidence="1">The sequence shown here is derived from an EMBL/GenBank/DDBJ whole genome shotgun (WGS) entry which is preliminary data.</text>
</comment>
<evidence type="ECO:0000313" key="1">
    <source>
        <dbReference type="EMBL" id="GGE43409.1"/>
    </source>
</evidence>
<reference evidence="2" key="1">
    <citation type="journal article" date="2019" name="Int. J. Syst. Evol. Microbiol.">
        <title>The Global Catalogue of Microorganisms (GCM) 10K type strain sequencing project: providing services to taxonomists for standard genome sequencing and annotation.</title>
        <authorList>
            <consortium name="The Broad Institute Genomics Platform"/>
            <consortium name="The Broad Institute Genome Sequencing Center for Infectious Disease"/>
            <person name="Wu L."/>
            <person name="Ma J."/>
        </authorList>
    </citation>
    <scope>NUCLEOTIDE SEQUENCE [LARGE SCALE GENOMIC DNA]</scope>
    <source>
        <strain evidence="2">CGMCC 1.12931</strain>
    </source>
</reference>
<sequence length="206" mass="24802">MFSFVEDYPQKTSIMLSFLNSWFRKITGNKRFNYDYNSVYFKYADFGLYEEFCAHSENYIHVQNEIHFLEDVSFTSTSKELRKTLGKPVTVVNLTNKPKTEIYLYKTIRDGEKQKLLFHFFQDKILMVSRVFPYATNTKILELQNRFLTKFNLAELDEKQDRISIQDNNKQHLFLISDVEYTEHFMKFDKQFKDFVSLKFKETSLL</sequence>
<name>A0ABQ1SJQ1_9FLAO</name>
<evidence type="ECO:0000313" key="2">
    <source>
        <dbReference type="Proteomes" id="UP000599179"/>
    </source>
</evidence>
<dbReference type="Proteomes" id="UP000599179">
    <property type="component" value="Unassembled WGS sequence"/>
</dbReference>
<protein>
    <submittedName>
        <fullName evidence="1">Uncharacterized protein</fullName>
    </submittedName>
</protein>
<gene>
    <name evidence="1" type="ORF">GCM10010832_24190</name>
</gene>
<keyword evidence="2" id="KW-1185">Reference proteome</keyword>
<accession>A0ABQ1SJQ1</accession>